<dbReference type="AlphaFoldDB" id="A0A8H4PM20"/>
<evidence type="ECO:0000256" key="1">
    <source>
        <dbReference type="SAM" id="MobiDB-lite"/>
    </source>
</evidence>
<proteinExistence type="predicted"/>
<evidence type="ECO:0000313" key="3">
    <source>
        <dbReference type="Proteomes" id="UP000557566"/>
    </source>
</evidence>
<feature type="compositionally biased region" description="Low complexity" evidence="1">
    <location>
        <begin position="189"/>
        <end position="205"/>
    </location>
</feature>
<dbReference type="Proteomes" id="UP000557566">
    <property type="component" value="Unassembled WGS sequence"/>
</dbReference>
<dbReference type="EMBL" id="JAAVMX010000006">
    <property type="protein sequence ID" value="KAF4507322.1"/>
    <property type="molecule type" value="Genomic_DNA"/>
</dbReference>
<name>A0A8H4PM20_9HYPO</name>
<evidence type="ECO:0008006" key="4">
    <source>
        <dbReference type="Google" id="ProtNLM"/>
    </source>
</evidence>
<reference evidence="2 3" key="1">
    <citation type="journal article" date="2020" name="Genome Biol. Evol.">
        <title>A new high-quality draft genome assembly of the Chinese cordyceps Ophiocordyceps sinensis.</title>
        <authorList>
            <person name="Shu R."/>
            <person name="Zhang J."/>
            <person name="Meng Q."/>
            <person name="Zhang H."/>
            <person name="Zhou G."/>
            <person name="Li M."/>
            <person name="Wu P."/>
            <person name="Zhao Y."/>
            <person name="Chen C."/>
            <person name="Qin Q."/>
        </authorList>
    </citation>
    <scope>NUCLEOTIDE SEQUENCE [LARGE SCALE GENOMIC DNA]</scope>
    <source>
        <strain evidence="2 3">IOZ07</strain>
    </source>
</reference>
<protein>
    <recommendedName>
        <fullName evidence="4">Ubiquitin fusion degradation protein (Ufd1)</fullName>
    </recommendedName>
</protein>
<dbReference type="OrthoDB" id="5345494at2759"/>
<gene>
    <name evidence="2" type="ORF">G6O67_005973</name>
</gene>
<accession>A0A8H4PM20</accession>
<feature type="region of interest" description="Disordered" evidence="1">
    <location>
        <begin position="184"/>
        <end position="218"/>
    </location>
</feature>
<keyword evidence="3" id="KW-1185">Reference proteome</keyword>
<evidence type="ECO:0000313" key="2">
    <source>
        <dbReference type="EMBL" id="KAF4507322.1"/>
    </source>
</evidence>
<sequence length="460" mass="49754">MSQATVVGRTRLEPESTSSSLFDVLHNSLLLANILPHLSASSILNLAAADQAFRALISHTPGVFRHLDLTRVKRAQFDFSQLDENLSEDGFYSAPLRAVFSTLERREILQHVQTLVLDGLSVTSELCHEIINSASFSVRILSIRNVENLNQSKLRGALQYACRRSRPKHTPKLRALYVFGPRDPPSPAPSGAAPDAAPDAPPDGADWNHKTQTSSLGRQDAWWSKRGRIISRPVSEEWASCMVACEGIIAFDAVLCHGPRHVNSPALGNTSLPASSRPAVATFALTGCENCGTAPEGLLHPTSPPPASLPLLAPPPILSSSVRAATSPQTPHQPFVARCIDCLGERHCAACNKWWCEACHRLPGQGLQADIGGVVVVDDEDEDDSLPAIESLELVHAAIKIKSPISKSCWECGNNCDSCIHQTQRVCRKCCGGYCIIHNEGSSANHCDWCVSRGRGLGRL</sequence>
<organism evidence="2 3">
    <name type="scientific">Ophiocordyceps sinensis</name>
    <dbReference type="NCBI Taxonomy" id="72228"/>
    <lineage>
        <taxon>Eukaryota</taxon>
        <taxon>Fungi</taxon>
        <taxon>Dikarya</taxon>
        <taxon>Ascomycota</taxon>
        <taxon>Pezizomycotina</taxon>
        <taxon>Sordariomycetes</taxon>
        <taxon>Hypocreomycetidae</taxon>
        <taxon>Hypocreales</taxon>
        <taxon>Ophiocordycipitaceae</taxon>
        <taxon>Ophiocordyceps</taxon>
    </lineage>
</organism>
<comment type="caution">
    <text evidence="2">The sequence shown here is derived from an EMBL/GenBank/DDBJ whole genome shotgun (WGS) entry which is preliminary data.</text>
</comment>